<feature type="transmembrane region" description="Helical" evidence="8">
    <location>
        <begin position="201"/>
        <end position="220"/>
    </location>
</feature>
<evidence type="ECO:0000256" key="5">
    <source>
        <dbReference type="ARBA" id="ARBA00023136"/>
    </source>
</evidence>
<evidence type="ECO:0000256" key="4">
    <source>
        <dbReference type="ARBA" id="ARBA00022989"/>
    </source>
</evidence>
<evidence type="ECO:0000313" key="11">
    <source>
        <dbReference type="Proteomes" id="UP001596083"/>
    </source>
</evidence>
<gene>
    <name evidence="10" type="ORF">ACFP1Z_14770</name>
</gene>
<dbReference type="RefSeq" id="WP_390316722.1">
    <property type="nucleotide sequence ID" value="NZ_JBHSPB010000008.1"/>
</dbReference>
<keyword evidence="4 8" id="KW-1133">Transmembrane helix</keyword>
<feature type="transmembrane region" description="Helical" evidence="8">
    <location>
        <begin position="270"/>
        <end position="290"/>
    </location>
</feature>
<dbReference type="InterPro" id="IPR020846">
    <property type="entry name" value="MFS_dom"/>
</dbReference>
<comment type="caution">
    <text evidence="10">The sequence shown here is derived from an EMBL/GenBank/DDBJ whole genome shotgun (WGS) entry which is preliminary data.</text>
</comment>
<protein>
    <submittedName>
        <fullName evidence="10">MFS transporter</fullName>
    </submittedName>
</protein>
<evidence type="ECO:0000256" key="2">
    <source>
        <dbReference type="ARBA" id="ARBA00022448"/>
    </source>
</evidence>
<feature type="transmembrane region" description="Helical" evidence="8">
    <location>
        <begin position="83"/>
        <end position="102"/>
    </location>
</feature>
<feature type="compositionally biased region" description="Low complexity" evidence="7">
    <location>
        <begin position="476"/>
        <end position="485"/>
    </location>
</feature>
<reference evidence="11" key="1">
    <citation type="journal article" date="2019" name="Int. J. Syst. Evol. Microbiol.">
        <title>The Global Catalogue of Microorganisms (GCM) 10K type strain sequencing project: providing services to taxonomists for standard genome sequencing and annotation.</title>
        <authorList>
            <consortium name="The Broad Institute Genomics Platform"/>
            <consortium name="The Broad Institute Genome Sequencing Center for Infectious Disease"/>
            <person name="Wu L."/>
            <person name="Ma J."/>
        </authorList>
    </citation>
    <scope>NUCLEOTIDE SEQUENCE [LARGE SCALE GENOMIC DNA]</scope>
    <source>
        <strain evidence="11">CGMCC 4.7304</strain>
    </source>
</reference>
<organism evidence="10 11">
    <name type="scientific">Streptomyces gamaensis</name>
    <dbReference type="NCBI Taxonomy" id="1763542"/>
    <lineage>
        <taxon>Bacteria</taxon>
        <taxon>Bacillati</taxon>
        <taxon>Actinomycetota</taxon>
        <taxon>Actinomycetes</taxon>
        <taxon>Kitasatosporales</taxon>
        <taxon>Streptomycetaceae</taxon>
        <taxon>Streptomyces</taxon>
    </lineage>
</organism>
<feature type="transmembrane region" description="Helical" evidence="8">
    <location>
        <begin position="348"/>
        <end position="366"/>
    </location>
</feature>
<dbReference type="PANTHER" id="PTHR42718">
    <property type="entry name" value="MAJOR FACILITATOR SUPERFAMILY MULTIDRUG TRANSPORTER MFSC"/>
    <property type="match status" value="1"/>
</dbReference>
<keyword evidence="2" id="KW-0813">Transport</keyword>
<comment type="subcellular location">
    <subcellularLocation>
        <location evidence="1">Cell membrane</location>
        <topology evidence="1">Multi-pass membrane protein</topology>
    </subcellularLocation>
</comment>
<sequence>MSLLASRRAHGSGTAPLAALVLVVLSYSVVQTMLVPTLGVLQHDLNTSAAGASWAVLSSTLLASAVLTPLISRLGDSRGKREVLLLTLLAHLAGTLGAAFAWNVASLIVFRAVQGASLALLPLAFGLIRDVLPPQRVASGLGVAAGAVAGAAGGGLLLGGLLVDHASWRWLFVVGASVVALALVAVVRYVPSSPPSAREPLDVIGALLLGAALVALLLALTEGPQWGWGGAPVLALFAGSVLLGALFLVRERRVEHPVVDPALLLGRALGPVHLGALLLGVTQFVFYVLVPKLAELPAGLPADAARLVDYGFGASVTVAGLVLLPGTALGVPAGGLTGRLEGRLGPRGPLVLGMGTSAVGGALLAAWHESLWQVTVCYTVIGAGFGLSMAALPRMVHRAAPAGDSATANGINTVARTVGGAVGSQAGAALLASRPVHGTTLPAASGFTLAFWTAAGVSAAGGALMLLGRRRGPGSGRSAPLPSAAESPITR</sequence>
<evidence type="ECO:0000313" key="10">
    <source>
        <dbReference type="EMBL" id="MFC5721433.1"/>
    </source>
</evidence>
<feature type="transmembrane region" description="Helical" evidence="8">
    <location>
        <begin position="168"/>
        <end position="189"/>
    </location>
</feature>
<evidence type="ECO:0000256" key="1">
    <source>
        <dbReference type="ARBA" id="ARBA00004651"/>
    </source>
</evidence>
<evidence type="ECO:0000259" key="9">
    <source>
        <dbReference type="PROSITE" id="PS50850"/>
    </source>
</evidence>
<feature type="transmembrane region" description="Helical" evidence="8">
    <location>
        <begin position="310"/>
        <end position="336"/>
    </location>
</feature>
<name>A0ABW0Z127_9ACTN</name>
<evidence type="ECO:0000256" key="7">
    <source>
        <dbReference type="SAM" id="MobiDB-lite"/>
    </source>
</evidence>
<accession>A0ABW0Z127</accession>
<evidence type="ECO:0000256" key="3">
    <source>
        <dbReference type="ARBA" id="ARBA00022692"/>
    </source>
</evidence>
<keyword evidence="3 8" id="KW-0812">Transmembrane</keyword>
<dbReference type="Proteomes" id="UP001596083">
    <property type="component" value="Unassembled WGS sequence"/>
</dbReference>
<evidence type="ECO:0000256" key="6">
    <source>
        <dbReference type="ARBA" id="ARBA00023251"/>
    </source>
</evidence>
<feature type="transmembrane region" description="Helical" evidence="8">
    <location>
        <begin position="413"/>
        <end position="432"/>
    </location>
</feature>
<feature type="domain" description="Major facilitator superfamily (MFS) profile" evidence="9">
    <location>
        <begin position="14"/>
        <end position="473"/>
    </location>
</feature>
<dbReference type="PROSITE" id="PS50850">
    <property type="entry name" value="MFS"/>
    <property type="match status" value="1"/>
</dbReference>
<keyword evidence="6" id="KW-0046">Antibiotic resistance</keyword>
<feature type="transmembrane region" description="Helical" evidence="8">
    <location>
        <begin position="108"/>
        <end position="128"/>
    </location>
</feature>
<feature type="transmembrane region" description="Helical" evidence="8">
    <location>
        <begin position="372"/>
        <end position="392"/>
    </location>
</feature>
<feature type="transmembrane region" description="Helical" evidence="8">
    <location>
        <begin position="140"/>
        <end position="162"/>
    </location>
</feature>
<dbReference type="Gene3D" id="1.20.1250.20">
    <property type="entry name" value="MFS general substrate transporter like domains"/>
    <property type="match status" value="2"/>
</dbReference>
<dbReference type="InterPro" id="IPR011701">
    <property type="entry name" value="MFS"/>
</dbReference>
<dbReference type="SUPFAM" id="SSF103473">
    <property type="entry name" value="MFS general substrate transporter"/>
    <property type="match status" value="1"/>
</dbReference>
<feature type="transmembrane region" description="Helical" evidence="8">
    <location>
        <begin position="52"/>
        <end position="71"/>
    </location>
</feature>
<feature type="transmembrane region" description="Helical" evidence="8">
    <location>
        <begin position="226"/>
        <end position="249"/>
    </location>
</feature>
<evidence type="ECO:0000256" key="8">
    <source>
        <dbReference type="SAM" id="Phobius"/>
    </source>
</evidence>
<keyword evidence="5 8" id="KW-0472">Membrane</keyword>
<dbReference type="PANTHER" id="PTHR42718:SF9">
    <property type="entry name" value="MAJOR FACILITATOR SUPERFAMILY MULTIDRUG TRANSPORTER MFSC"/>
    <property type="match status" value="1"/>
</dbReference>
<dbReference type="EMBL" id="JBHSPB010000008">
    <property type="protein sequence ID" value="MFC5721433.1"/>
    <property type="molecule type" value="Genomic_DNA"/>
</dbReference>
<proteinExistence type="predicted"/>
<dbReference type="InterPro" id="IPR036259">
    <property type="entry name" value="MFS_trans_sf"/>
</dbReference>
<feature type="transmembrane region" description="Helical" evidence="8">
    <location>
        <begin position="444"/>
        <end position="467"/>
    </location>
</feature>
<feature type="region of interest" description="Disordered" evidence="7">
    <location>
        <begin position="472"/>
        <end position="491"/>
    </location>
</feature>
<dbReference type="Pfam" id="PF07690">
    <property type="entry name" value="MFS_1"/>
    <property type="match status" value="1"/>
</dbReference>
<keyword evidence="11" id="KW-1185">Reference proteome</keyword>